<accession>A0A5C3N5L6</accession>
<organism evidence="8 9">
    <name type="scientific">Heliocybe sulcata</name>
    <dbReference type="NCBI Taxonomy" id="5364"/>
    <lineage>
        <taxon>Eukaryota</taxon>
        <taxon>Fungi</taxon>
        <taxon>Dikarya</taxon>
        <taxon>Basidiomycota</taxon>
        <taxon>Agaricomycotina</taxon>
        <taxon>Agaricomycetes</taxon>
        <taxon>Gloeophyllales</taxon>
        <taxon>Gloeophyllaceae</taxon>
        <taxon>Heliocybe</taxon>
    </lineage>
</organism>
<feature type="transmembrane region" description="Helical" evidence="6">
    <location>
        <begin position="421"/>
        <end position="439"/>
    </location>
</feature>
<evidence type="ECO:0000313" key="9">
    <source>
        <dbReference type="Proteomes" id="UP000305948"/>
    </source>
</evidence>
<feature type="transmembrane region" description="Helical" evidence="6">
    <location>
        <begin position="121"/>
        <end position="140"/>
    </location>
</feature>
<dbReference type="AlphaFoldDB" id="A0A5C3N5L6"/>
<feature type="transmembrane region" description="Helical" evidence="6">
    <location>
        <begin position="309"/>
        <end position="325"/>
    </location>
</feature>
<dbReference type="EMBL" id="ML213508">
    <property type="protein sequence ID" value="TFK53089.1"/>
    <property type="molecule type" value="Genomic_DNA"/>
</dbReference>
<dbReference type="GO" id="GO:0022857">
    <property type="term" value="F:transmembrane transporter activity"/>
    <property type="evidence" value="ECO:0007669"/>
    <property type="project" value="InterPro"/>
</dbReference>
<dbReference type="PANTHER" id="PTHR23504:SF15">
    <property type="entry name" value="MAJOR FACILITATOR SUPERFAMILY (MFS) PROFILE DOMAIN-CONTAINING PROTEIN"/>
    <property type="match status" value="1"/>
</dbReference>
<protein>
    <submittedName>
        <fullName evidence="8">MFS general substrate transporter</fullName>
    </submittedName>
</protein>
<gene>
    <name evidence="8" type="ORF">OE88DRAFT_1711833</name>
</gene>
<feature type="transmembrane region" description="Helical" evidence="6">
    <location>
        <begin position="92"/>
        <end position="109"/>
    </location>
</feature>
<evidence type="ECO:0000256" key="4">
    <source>
        <dbReference type="ARBA" id="ARBA00022989"/>
    </source>
</evidence>
<feature type="transmembrane region" description="Helical" evidence="6">
    <location>
        <begin position="20"/>
        <end position="40"/>
    </location>
</feature>
<evidence type="ECO:0000256" key="5">
    <source>
        <dbReference type="ARBA" id="ARBA00023136"/>
    </source>
</evidence>
<dbReference type="PROSITE" id="PS50850">
    <property type="entry name" value="MFS"/>
    <property type="match status" value="1"/>
</dbReference>
<feature type="transmembrane region" description="Helical" evidence="6">
    <location>
        <begin position="451"/>
        <end position="470"/>
    </location>
</feature>
<evidence type="ECO:0000259" key="7">
    <source>
        <dbReference type="PROSITE" id="PS50850"/>
    </source>
</evidence>
<dbReference type="InterPro" id="IPR036259">
    <property type="entry name" value="MFS_trans_sf"/>
</dbReference>
<evidence type="ECO:0000256" key="6">
    <source>
        <dbReference type="SAM" id="Phobius"/>
    </source>
</evidence>
<feature type="transmembrane region" description="Helical" evidence="6">
    <location>
        <begin position="377"/>
        <end position="401"/>
    </location>
</feature>
<dbReference type="InterPro" id="IPR011701">
    <property type="entry name" value="MFS"/>
</dbReference>
<sequence length="482" mass="52295">MRSRSRSRPRPQAITPLPKLQLATVFAIKVLIPISSTQILPYVNEMMEKFGLSKGAGAGYYSGLVTSSFGIAQLLSMYYWGKLSDNIGRLPVILMGTIGVSITSALFGVSRTFPMMLLTRFLSGVFCGTTGAIHSVVGELSDETNASTAFPLYDICSAIGFAVGPLIGGTFANPAEQYPEWFNTPFFRAYPYLLPCLINALIAVVASILAVFILEETLPMKRKKQSVPSPPSELVAMDEEEEPAYPILPPLEPPKPPTVKSLLSIPVIRAICLSTGSLGFIAGSFNHVFVLMAYAPILDGGLALSPSQIGRLMFFMGTTSIFLKLSMPFLLRRFDHLTVFTVCTMIWPFTFALMPVLNAIRRGEQDPNPNVIENAWLWAGVRLVLVMSRVGTMVFSIVMILVRETAPGPASLGTTNGLTEFVQSGFGSLSSAVISSLFAVSASKHLVGGQLWVVFSILVSLCASGFAEGIRKHRNLQRLHPE</sequence>
<dbReference type="Gene3D" id="1.20.1250.20">
    <property type="entry name" value="MFS general substrate transporter like domains"/>
    <property type="match status" value="1"/>
</dbReference>
<feature type="transmembrane region" description="Helical" evidence="6">
    <location>
        <begin position="192"/>
        <end position="214"/>
    </location>
</feature>
<feature type="domain" description="Major facilitator superfamily (MFS) profile" evidence="7">
    <location>
        <begin position="21"/>
        <end position="474"/>
    </location>
</feature>
<reference evidence="8 9" key="1">
    <citation type="journal article" date="2019" name="Nat. Ecol. Evol.">
        <title>Megaphylogeny resolves global patterns of mushroom evolution.</title>
        <authorList>
            <person name="Varga T."/>
            <person name="Krizsan K."/>
            <person name="Foldi C."/>
            <person name="Dima B."/>
            <person name="Sanchez-Garcia M."/>
            <person name="Sanchez-Ramirez S."/>
            <person name="Szollosi G.J."/>
            <person name="Szarkandi J.G."/>
            <person name="Papp V."/>
            <person name="Albert L."/>
            <person name="Andreopoulos W."/>
            <person name="Angelini C."/>
            <person name="Antonin V."/>
            <person name="Barry K.W."/>
            <person name="Bougher N.L."/>
            <person name="Buchanan P."/>
            <person name="Buyck B."/>
            <person name="Bense V."/>
            <person name="Catcheside P."/>
            <person name="Chovatia M."/>
            <person name="Cooper J."/>
            <person name="Damon W."/>
            <person name="Desjardin D."/>
            <person name="Finy P."/>
            <person name="Geml J."/>
            <person name="Haridas S."/>
            <person name="Hughes K."/>
            <person name="Justo A."/>
            <person name="Karasinski D."/>
            <person name="Kautmanova I."/>
            <person name="Kiss B."/>
            <person name="Kocsube S."/>
            <person name="Kotiranta H."/>
            <person name="LaButti K.M."/>
            <person name="Lechner B.E."/>
            <person name="Liimatainen K."/>
            <person name="Lipzen A."/>
            <person name="Lukacs Z."/>
            <person name="Mihaltcheva S."/>
            <person name="Morgado L.N."/>
            <person name="Niskanen T."/>
            <person name="Noordeloos M.E."/>
            <person name="Ohm R.A."/>
            <person name="Ortiz-Santana B."/>
            <person name="Ovrebo C."/>
            <person name="Racz N."/>
            <person name="Riley R."/>
            <person name="Savchenko A."/>
            <person name="Shiryaev A."/>
            <person name="Soop K."/>
            <person name="Spirin V."/>
            <person name="Szebenyi C."/>
            <person name="Tomsovsky M."/>
            <person name="Tulloss R.E."/>
            <person name="Uehling J."/>
            <person name="Grigoriev I.V."/>
            <person name="Vagvolgyi C."/>
            <person name="Papp T."/>
            <person name="Martin F.M."/>
            <person name="Miettinen O."/>
            <person name="Hibbett D.S."/>
            <person name="Nagy L.G."/>
        </authorList>
    </citation>
    <scope>NUCLEOTIDE SEQUENCE [LARGE SCALE GENOMIC DNA]</scope>
    <source>
        <strain evidence="8 9">OMC1185</strain>
    </source>
</reference>
<feature type="transmembrane region" description="Helical" evidence="6">
    <location>
        <begin position="152"/>
        <end position="172"/>
    </location>
</feature>
<feature type="transmembrane region" description="Helical" evidence="6">
    <location>
        <begin position="337"/>
        <end position="357"/>
    </location>
</feature>
<evidence type="ECO:0000256" key="3">
    <source>
        <dbReference type="ARBA" id="ARBA00022692"/>
    </source>
</evidence>
<proteinExistence type="predicted"/>
<keyword evidence="9" id="KW-1185">Reference proteome</keyword>
<comment type="subcellular location">
    <subcellularLocation>
        <location evidence="1">Membrane</location>
        <topology evidence="1">Multi-pass membrane protein</topology>
    </subcellularLocation>
</comment>
<dbReference type="PANTHER" id="PTHR23504">
    <property type="entry name" value="MAJOR FACILITATOR SUPERFAMILY DOMAIN-CONTAINING PROTEIN 10"/>
    <property type="match status" value="1"/>
</dbReference>
<evidence type="ECO:0000313" key="8">
    <source>
        <dbReference type="EMBL" id="TFK53089.1"/>
    </source>
</evidence>
<feature type="transmembrane region" description="Helical" evidence="6">
    <location>
        <begin position="60"/>
        <end position="80"/>
    </location>
</feature>
<keyword evidence="2" id="KW-0813">Transport</keyword>
<feature type="transmembrane region" description="Helical" evidence="6">
    <location>
        <begin position="270"/>
        <end position="297"/>
    </location>
</feature>
<name>A0A5C3N5L6_9AGAM</name>
<dbReference type="InterPro" id="IPR020846">
    <property type="entry name" value="MFS_dom"/>
</dbReference>
<evidence type="ECO:0000256" key="1">
    <source>
        <dbReference type="ARBA" id="ARBA00004141"/>
    </source>
</evidence>
<evidence type="ECO:0000256" key="2">
    <source>
        <dbReference type="ARBA" id="ARBA00022448"/>
    </source>
</evidence>
<dbReference type="Pfam" id="PF07690">
    <property type="entry name" value="MFS_1"/>
    <property type="match status" value="1"/>
</dbReference>
<keyword evidence="5 6" id="KW-0472">Membrane</keyword>
<keyword evidence="4 6" id="KW-1133">Transmembrane helix</keyword>
<dbReference type="Proteomes" id="UP000305948">
    <property type="component" value="Unassembled WGS sequence"/>
</dbReference>
<keyword evidence="3 6" id="KW-0812">Transmembrane</keyword>
<dbReference type="SUPFAM" id="SSF103473">
    <property type="entry name" value="MFS general substrate transporter"/>
    <property type="match status" value="1"/>
</dbReference>
<dbReference type="OrthoDB" id="419616at2759"/>
<dbReference type="GO" id="GO:0016020">
    <property type="term" value="C:membrane"/>
    <property type="evidence" value="ECO:0007669"/>
    <property type="project" value="UniProtKB-SubCell"/>
</dbReference>